<feature type="domain" description="Activator of Hsp90 ATPase homologue 1/2-like C-terminal" evidence="2">
    <location>
        <begin position="13"/>
        <end position="47"/>
    </location>
</feature>
<keyword evidence="4" id="KW-1185">Reference proteome</keyword>
<evidence type="ECO:0000259" key="2">
    <source>
        <dbReference type="Pfam" id="PF08327"/>
    </source>
</evidence>
<dbReference type="Gene3D" id="3.30.530.20">
    <property type="match status" value="1"/>
</dbReference>
<dbReference type="EMBL" id="WHOA01000146">
    <property type="protein sequence ID" value="NOU73910.1"/>
    <property type="molecule type" value="Genomic_DNA"/>
</dbReference>
<gene>
    <name evidence="3" type="ORF">GC098_21330</name>
</gene>
<proteinExistence type="inferred from homology"/>
<accession>A0ABX1Y1H3</accession>
<comment type="similarity">
    <text evidence="1">Belongs to the AHA1 family.</text>
</comment>
<sequence>MSSTVSLDFQYTTSVEKVWSALTDSNKLAKWVMENDFKPIVGHRFQF</sequence>
<evidence type="ECO:0000313" key="3">
    <source>
        <dbReference type="EMBL" id="NOU73910.1"/>
    </source>
</evidence>
<evidence type="ECO:0000313" key="4">
    <source>
        <dbReference type="Proteomes" id="UP000616779"/>
    </source>
</evidence>
<reference evidence="3 4" key="1">
    <citation type="submission" date="2019-10" db="EMBL/GenBank/DDBJ databases">
        <title>Description of Paenibacillus terrestris sp. nov.</title>
        <authorList>
            <person name="Carlier A."/>
            <person name="Qi S."/>
        </authorList>
    </citation>
    <scope>NUCLEOTIDE SEQUENCE [LARGE SCALE GENOMIC DNA]</scope>
    <source>
        <strain evidence="3 4">LMG 31458</strain>
    </source>
</reference>
<evidence type="ECO:0000256" key="1">
    <source>
        <dbReference type="ARBA" id="ARBA00006817"/>
    </source>
</evidence>
<dbReference type="InterPro" id="IPR023393">
    <property type="entry name" value="START-like_dom_sf"/>
</dbReference>
<dbReference type="Pfam" id="PF08327">
    <property type="entry name" value="AHSA1"/>
    <property type="match status" value="1"/>
</dbReference>
<dbReference type="Proteomes" id="UP000616779">
    <property type="component" value="Unassembled WGS sequence"/>
</dbReference>
<dbReference type="SUPFAM" id="SSF55961">
    <property type="entry name" value="Bet v1-like"/>
    <property type="match status" value="1"/>
</dbReference>
<comment type="caution">
    <text evidence="3">The sequence shown here is derived from an EMBL/GenBank/DDBJ whole genome shotgun (WGS) entry which is preliminary data.</text>
</comment>
<feature type="non-terminal residue" evidence="3">
    <location>
        <position position="47"/>
    </location>
</feature>
<protein>
    <submittedName>
        <fullName evidence="3">SRPBCC domain-containing protein</fullName>
    </submittedName>
</protein>
<dbReference type="RefSeq" id="WP_171645321.1">
    <property type="nucleotide sequence ID" value="NZ_WHOA01000146.1"/>
</dbReference>
<name>A0ABX1Y1H3_9BACL</name>
<organism evidence="3 4">
    <name type="scientific">Paenibacillus phytorum</name>
    <dbReference type="NCBI Taxonomy" id="2654977"/>
    <lineage>
        <taxon>Bacteria</taxon>
        <taxon>Bacillati</taxon>
        <taxon>Bacillota</taxon>
        <taxon>Bacilli</taxon>
        <taxon>Bacillales</taxon>
        <taxon>Paenibacillaceae</taxon>
        <taxon>Paenibacillus</taxon>
    </lineage>
</organism>
<dbReference type="InterPro" id="IPR013538">
    <property type="entry name" value="ASHA1/2-like_C"/>
</dbReference>